<feature type="transmembrane region" description="Helical" evidence="13">
    <location>
        <begin position="1138"/>
        <end position="1163"/>
    </location>
</feature>
<dbReference type="InterPro" id="IPR018303">
    <property type="entry name" value="ATPase_P-typ_P_site"/>
</dbReference>
<dbReference type="PANTHER" id="PTHR45630">
    <property type="entry name" value="CATION-TRANSPORTING ATPASE-RELATED"/>
    <property type="match status" value="1"/>
</dbReference>
<name>A0A507C3F3_9FUNG</name>
<dbReference type="InterPro" id="IPR001757">
    <property type="entry name" value="P_typ_ATPase"/>
</dbReference>
<dbReference type="Pfam" id="PF12409">
    <property type="entry name" value="P5-ATPase"/>
    <property type="match status" value="1"/>
</dbReference>
<feature type="transmembrane region" description="Helical" evidence="13">
    <location>
        <begin position="947"/>
        <end position="968"/>
    </location>
</feature>
<dbReference type="SFLD" id="SFLDF00027">
    <property type="entry name" value="p-type_atpase"/>
    <property type="match status" value="1"/>
</dbReference>
<feature type="region of interest" description="Disordered" evidence="14">
    <location>
        <begin position="1"/>
        <end position="23"/>
    </location>
</feature>
<comment type="similarity">
    <text evidence="2 13">Belongs to the cation transport ATPase (P-type) (TC 3.A.3) family. Type V subfamily.</text>
</comment>
<dbReference type="GeneID" id="42005503"/>
<dbReference type="Gene3D" id="3.40.50.1000">
    <property type="entry name" value="HAD superfamily/HAD-like"/>
    <property type="match status" value="1"/>
</dbReference>
<dbReference type="SUPFAM" id="SSF81653">
    <property type="entry name" value="Calcium ATPase, transduction domain A"/>
    <property type="match status" value="1"/>
</dbReference>
<dbReference type="SUPFAM" id="SSF56784">
    <property type="entry name" value="HAD-like"/>
    <property type="match status" value="1"/>
</dbReference>
<dbReference type="FunFam" id="1.20.1110.10:FF:000023">
    <property type="entry name" value="Cation-transporting ATPase"/>
    <property type="match status" value="1"/>
</dbReference>
<feature type="domain" description="P5B-type ATPase N-terminal" evidence="17">
    <location>
        <begin position="34"/>
        <end position="138"/>
    </location>
</feature>
<feature type="transmembrane region" description="Helical" evidence="13">
    <location>
        <begin position="1066"/>
        <end position="1087"/>
    </location>
</feature>
<evidence type="ECO:0000256" key="6">
    <source>
        <dbReference type="ARBA" id="ARBA00022741"/>
    </source>
</evidence>
<reference evidence="18 19" key="1">
    <citation type="journal article" date="2019" name="Sci. Rep.">
        <title>Comparative genomics of chytrid fungi reveal insights into the obligate biotrophic and pathogenic lifestyle of Synchytrium endobioticum.</title>
        <authorList>
            <person name="van de Vossenberg B.T.L.H."/>
            <person name="Warris S."/>
            <person name="Nguyen H.D.T."/>
            <person name="van Gent-Pelzer M.P.E."/>
            <person name="Joly D.L."/>
            <person name="van de Geest H.C."/>
            <person name="Bonants P.J.M."/>
            <person name="Smith D.S."/>
            <person name="Levesque C.A."/>
            <person name="van der Lee T.A.J."/>
        </authorList>
    </citation>
    <scope>NUCLEOTIDE SEQUENCE [LARGE SCALE GENOMIC DNA]</scope>
    <source>
        <strain evidence="18 19">JEL517</strain>
    </source>
</reference>
<evidence type="ECO:0000256" key="13">
    <source>
        <dbReference type="RuleBase" id="RU362082"/>
    </source>
</evidence>
<evidence type="ECO:0000256" key="10">
    <source>
        <dbReference type="ARBA" id="ARBA00022989"/>
    </source>
</evidence>
<feature type="transmembrane region" description="Helical" evidence="13">
    <location>
        <begin position="430"/>
        <end position="449"/>
    </location>
</feature>
<evidence type="ECO:0000313" key="18">
    <source>
        <dbReference type="EMBL" id="TPX32624.1"/>
    </source>
</evidence>
<dbReference type="InterPro" id="IPR044492">
    <property type="entry name" value="P_typ_ATPase_HD_dom"/>
</dbReference>
<keyword evidence="11 13" id="KW-0472">Membrane</keyword>
<evidence type="ECO:0000256" key="11">
    <source>
        <dbReference type="ARBA" id="ARBA00023136"/>
    </source>
</evidence>
<organism evidence="18 19">
    <name type="scientific">Synchytrium microbalum</name>
    <dbReference type="NCBI Taxonomy" id="1806994"/>
    <lineage>
        <taxon>Eukaryota</taxon>
        <taxon>Fungi</taxon>
        <taxon>Fungi incertae sedis</taxon>
        <taxon>Chytridiomycota</taxon>
        <taxon>Chytridiomycota incertae sedis</taxon>
        <taxon>Chytridiomycetes</taxon>
        <taxon>Synchytriales</taxon>
        <taxon>Synchytriaceae</taxon>
        <taxon>Synchytrium</taxon>
    </lineage>
</organism>
<evidence type="ECO:0000256" key="2">
    <source>
        <dbReference type="ARBA" id="ARBA00006000"/>
    </source>
</evidence>
<evidence type="ECO:0000259" key="17">
    <source>
        <dbReference type="Pfam" id="PF12409"/>
    </source>
</evidence>
<dbReference type="InterPro" id="IPR006544">
    <property type="entry name" value="P-type_TPase_V"/>
</dbReference>
<dbReference type="PRINTS" id="PR00119">
    <property type="entry name" value="CATATPASE"/>
</dbReference>
<dbReference type="EMBL" id="QEAO01000028">
    <property type="protein sequence ID" value="TPX32624.1"/>
    <property type="molecule type" value="Genomic_DNA"/>
</dbReference>
<dbReference type="GO" id="GO:0019829">
    <property type="term" value="F:ATPase-coupled monoatomic cation transmembrane transporter activity"/>
    <property type="evidence" value="ECO:0007669"/>
    <property type="project" value="UniProtKB-UniRule"/>
</dbReference>
<keyword evidence="3" id="KW-0597">Phosphoprotein</keyword>
<evidence type="ECO:0000256" key="12">
    <source>
        <dbReference type="ARBA" id="ARBA00049360"/>
    </source>
</evidence>
<keyword evidence="8 13" id="KW-0460">Magnesium</keyword>
<feature type="compositionally biased region" description="Basic and acidic residues" evidence="14">
    <location>
        <begin position="7"/>
        <end position="16"/>
    </location>
</feature>
<evidence type="ECO:0000256" key="1">
    <source>
        <dbReference type="ARBA" id="ARBA00004141"/>
    </source>
</evidence>
<evidence type="ECO:0000313" key="19">
    <source>
        <dbReference type="Proteomes" id="UP000319731"/>
    </source>
</evidence>
<dbReference type="GO" id="GO:0006874">
    <property type="term" value="P:intracellular calcium ion homeostasis"/>
    <property type="evidence" value="ECO:0007669"/>
    <property type="project" value="TreeGrafter"/>
</dbReference>
<feature type="transmembrane region" description="Helical" evidence="13">
    <location>
        <begin position="980"/>
        <end position="1003"/>
    </location>
</feature>
<evidence type="ECO:0000256" key="14">
    <source>
        <dbReference type="SAM" id="MobiDB-lite"/>
    </source>
</evidence>
<dbReference type="PROSITE" id="PS00154">
    <property type="entry name" value="ATPASE_E1_E2"/>
    <property type="match status" value="1"/>
</dbReference>
<dbReference type="Pfam" id="PF13246">
    <property type="entry name" value="Cation_ATPase"/>
    <property type="match status" value="1"/>
</dbReference>
<gene>
    <name evidence="18" type="ORF">SmJEL517_g04278</name>
</gene>
<dbReference type="NCBIfam" id="TIGR01657">
    <property type="entry name" value="P-ATPase-V"/>
    <property type="match status" value="1"/>
</dbReference>
<accession>A0A507C3F3</accession>
<dbReference type="STRING" id="1806994.A0A507C3F3"/>
<comment type="caution">
    <text evidence="18">The sequence shown here is derived from an EMBL/GenBank/DDBJ whole genome shotgun (WGS) entry which is preliminary data.</text>
</comment>
<dbReference type="SUPFAM" id="SSF81665">
    <property type="entry name" value="Calcium ATPase, transmembrane domain M"/>
    <property type="match status" value="1"/>
</dbReference>
<comment type="subcellular location">
    <subcellularLocation>
        <location evidence="1 13">Membrane</location>
        <topology evidence="1 13">Multi-pass membrane protein</topology>
    </subcellularLocation>
</comment>
<protein>
    <recommendedName>
        <fullName evidence="13">Cation-transporting ATPase</fullName>
        <ecNumber evidence="13">7.2.2.-</ecNumber>
    </recommendedName>
</protein>
<comment type="catalytic activity">
    <reaction evidence="12 13">
        <text>ATP + H2O = ADP + phosphate + H(+)</text>
        <dbReference type="Rhea" id="RHEA:13065"/>
        <dbReference type="ChEBI" id="CHEBI:15377"/>
        <dbReference type="ChEBI" id="CHEBI:15378"/>
        <dbReference type="ChEBI" id="CHEBI:30616"/>
        <dbReference type="ChEBI" id="CHEBI:43474"/>
        <dbReference type="ChEBI" id="CHEBI:456216"/>
    </reaction>
</comment>
<feature type="transmembrane region" description="Helical" evidence="13">
    <location>
        <begin position="917"/>
        <end position="935"/>
    </location>
</feature>
<evidence type="ECO:0000259" key="15">
    <source>
        <dbReference type="Pfam" id="PF00122"/>
    </source>
</evidence>
<dbReference type="InterPro" id="IPR036412">
    <property type="entry name" value="HAD-like_sf"/>
</dbReference>
<dbReference type="GO" id="GO:0016020">
    <property type="term" value="C:membrane"/>
    <property type="evidence" value="ECO:0007669"/>
    <property type="project" value="UniProtKB-SubCell"/>
</dbReference>
<evidence type="ECO:0000259" key="16">
    <source>
        <dbReference type="Pfam" id="PF00690"/>
    </source>
</evidence>
<evidence type="ECO:0000256" key="3">
    <source>
        <dbReference type="ARBA" id="ARBA00022553"/>
    </source>
</evidence>
<dbReference type="OrthoDB" id="48943at2759"/>
<keyword evidence="4 13" id="KW-0812">Transmembrane</keyword>
<feature type="domain" description="Cation-transporting P-type ATPase N-terminal" evidence="16">
    <location>
        <begin position="159"/>
        <end position="212"/>
    </location>
</feature>
<keyword evidence="5 13" id="KW-0479">Metal-binding</keyword>
<dbReference type="PANTHER" id="PTHR45630:SF8">
    <property type="entry name" value="CATION-TRANSPORTING ATPASE"/>
    <property type="match status" value="1"/>
</dbReference>
<dbReference type="InterPro" id="IPR047819">
    <property type="entry name" value="P5A-ATPase_N"/>
</dbReference>
<dbReference type="EC" id="7.2.2.-" evidence="13"/>
<dbReference type="GO" id="GO:0046872">
    <property type="term" value="F:metal ion binding"/>
    <property type="evidence" value="ECO:0007669"/>
    <property type="project" value="UniProtKB-UniRule"/>
</dbReference>
<dbReference type="SFLD" id="SFLDG00002">
    <property type="entry name" value="C1.7:_P-type_atpase_like"/>
    <property type="match status" value="1"/>
</dbReference>
<dbReference type="Pfam" id="PF00122">
    <property type="entry name" value="E1-E2_ATPase"/>
    <property type="match status" value="1"/>
</dbReference>
<dbReference type="GO" id="GO:0016887">
    <property type="term" value="F:ATP hydrolysis activity"/>
    <property type="evidence" value="ECO:0007669"/>
    <property type="project" value="InterPro"/>
</dbReference>
<dbReference type="InterPro" id="IPR023299">
    <property type="entry name" value="ATPase_P-typ_cyto_dom_N"/>
</dbReference>
<feature type="transmembrane region" description="Helical" evidence="13">
    <location>
        <begin position="220"/>
        <end position="237"/>
    </location>
</feature>
<keyword evidence="9 13" id="KW-1278">Translocase</keyword>
<evidence type="ECO:0000256" key="8">
    <source>
        <dbReference type="ARBA" id="ARBA00022842"/>
    </source>
</evidence>
<dbReference type="AlphaFoldDB" id="A0A507C3F3"/>
<dbReference type="NCBIfam" id="TIGR01494">
    <property type="entry name" value="ATPase_P-type"/>
    <property type="match status" value="2"/>
</dbReference>
<keyword evidence="6 13" id="KW-0547">Nucleotide-binding</keyword>
<dbReference type="RefSeq" id="XP_031023802.1">
    <property type="nucleotide sequence ID" value="XM_031170206.1"/>
</dbReference>
<dbReference type="SFLD" id="SFLDS00003">
    <property type="entry name" value="Haloacid_Dehalogenase"/>
    <property type="match status" value="1"/>
</dbReference>
<evidence type="ECO:0000256" key="7">
    <source>
        <dbReference type="ARBA" id="ARBA00022840"/>
    </source>
</evidence>
<feature type="transmembrane region" description="Helical" evidence="13">
    <location>
        <begin position="391"/>
        <end position="410"/>
    </location>
</feature>
<dbReference type="InterPro" id="IPR023214">
    <property type="entry name" value="HAD_sf"/>
</dbReference>
<dbReference type="GO" id="GO:0005524">
    <property type="term" value="F:ATP binding"/>
    <property type="evidence" value="ECO:0007669"/>
    <property type="project" value="UniProtKB-UniRule"/>
</dbReference>
<dbReference type="InterPro" id="IPR059000">
    <property type="entry name" value="ATPase_P-type_domA"/>
</dbReference>
<dbReference type="InterPro" id="IPR023298">
    <property type="entry name" value="ATPase_P-typ_TM_dom_sf"/>
</dbReference>
<dbReference type="Pfam" id="PF00690">
    <property type="entry name" value="Cation_ATPase_N"/>
    <property type="match status" value="1"/>
</dbReference>
<evidence type="ECO:0000256" key="9">
    <source>
        <dbReference type="ARBA" id="ARBA00022967"/>
    </source>
</evidence>
<dbReference type="Gene3D" id="3.40.1110.10">
    <property type="entry name" value="Calcium-transporting ATPase, cytoplasmic domain N"/>
    <property type="match status" value="1"/>
</dbReference>
<dbReference type="Gene3D" id="2.70.150.10">
    <property type="entry name" value="Calcium-transporting ATPase, cytoplasmic transduction domain A"/>
    <property type="match status" value="1"/>
</dbReference>
<dbReference type="Proteomes" id="UP000319731">
    <property type="component" value="Unassembled WGS sequence"/>
</dbReference>
<proteinExistence type="inferred from homology"/>
<evidence type="ECO:0000256" key="5">
    <source>
        <dbReference type="ARBA" id="ARBA00022723"/>
    </source>
</evidence>
<dbReference type="InterPro" id="IPR004014">
    <property type="entry name" value="ATPase_P-typ_cation-transptr_N"/>
</dbReference>
<feature type="transmembrane region" description="Helical" evidence="13">
    <location>
        <begin position="46"/>
        <end position="65"/>
    </location>
</feature>
<evidence type="ECO:0000256" key="4">
    <source>
        <dbReference type="ARBA" id="ARBA00022692"/>
    </source>
</evidence>
<keyword evidence="7 13" id="KW-0067">ATP-binding</keyword>
<dbReference type="GO" id="GO:0140358">
    <property type="term" value="F:P-type transmembrane transporter activity"/>
    <property type="evidence" value="ECO:0007669"/>
    <property type="project" value="InterPro"/>
</dbReference>
<dbReference type="SUPFAM" id="SSF81660">
    <property type="entry name" value="Metal cation-transporting ATPase, ATP-binding domain N"/>
    <property type="match status" value="1"/>
</dbReference>
<dbReference type="InterPro" id="IPR008250">
    <property type="entry name" value="ATPase_P-typ_transduc_dom_A_sf"/>
</dbReference>
<keyword evidence="19" id="KW-1185">Reference proteome</keyword>
<feature type="domain" description="P-type ATPase A" evidence="15">
    <location>
        <begin position="255"/>
        <end position="376"/>
    </location>
</feature>
<keyword evidence="10 13" id="KW-1133">Transmembrane helix</keyword>
<sequence length="1228" mass="137291">MADFDEENARYEDESPHTAIPTTHNSLLPPEFLNLQAFKRSTSKEILFHVLSFISFPVLTVICKWRPRFHVFLNRIPVSSFRDAEYILLEGSKGQFHEVKTHTVQLERIVDVDQYGKQQATTELYRWFEYRKQKYYWSEQLGCYTRHVSQLRVAFETVHSMKTGLTSDEVATRYLQDGSNTIEIESVPIHRMIQDKILHPFYQFQIASAIIWFYGNYITYATLIVAMSTASIIWEIRSAKMNEGDMRNMIEQRHVAIVVRDGVHCEVDSSDLVTGDLVVLSSIDTRVVCDMVVVEGEVVADESSLTGETVPVVKSPLPQFHPNGDIYTSEKQKNHTLFGGSTIVQVKKSSVGLEMGALAIVVATGFSSTRGEMFRTILFPKPMDFKFNRDSYQFMMILGVVALISFLNRLVDALTDGRTFGQALLSSLDLITIAVPPALPVVLTIGIGFSMTRLKAKQIFCINPERVNYAGRINTFCWDKTGTLTASALRFAGLARAQDSAFSALETSVKATAGDMERVMITCHNVNLVQEKLVGHSVDLEMFKATSWSLKQDVENVKEVQGRVVLATCYSATTSTESESAIVEATANPFEDHPTTSSLRNAIHIIQRHDFDAALQRMSVVCIESASARCFASAKGSPEAIRPICRPSTIPSDYHVVYQQYASMGLYVLALAEKDVSLNDAIDDRRCIEHDMKFVGFIMFDNPIKKEASKILKTLDNAQIKSVIITGDNADTAIHVARELKMIFDDVLLADVKHGRAVFHPVVNLLPNHLGRDEESMFDGNLSPTSPLEDISKVCGELLKPPSIVMTGSALEMAIKGLDKNTLLWLIRNTKVFARAKPMQKSWIVEQMQSLGMSVGACGDGTNDCGNRMLKAADIGIALSNAEASIVAPFTSANKSIEDVPILLAEGRCALETSFTAFKYMILYPIIQLMMAASLNQIGSTLSSNQYLFDDLAIVLVLALLMLYTGPAKHLIADRPTEDLFSPIILASIGGQILICVLFYAGVTVLSRIQPWFCPTSIALSRLNLDTWQPVDPSADISTSYPCYFINPPTDVSFADGLLISSQENVVTWLFTHFQYVIVALAFSVATSYRKPFYTNLPYLAYMIFISAVLTMIAQYPSESRSAYFLNAVFSLRAGLPRIFRLELITIAFAQMLVAVLWELVVVERLVRMWVRKRQTVAVETAETHRVANIQARNMTPQQMMHNRSWMRQASSRFNRGDDDIEMLIVRE</sequence>
<feature type="transmembrane region" description="Helical" evidence="13">
    <location>
        <begin position="1099"/>
        <end position="1118"/>
    </location>
</feature>